<comment type="caution">
    <text evidence="1">The sequence shown here is derived from an EMBL/GenBank/DDBJ whole genome shotgun (WGS) entry which is preliminary data.</text>
</comment>
<dbReference type="EMBL" id="SMMG02000004">
    <property type="protein sequence ID" value="KAA3477280.1"/>
    <property type="molecule type" value="Genomic_DNA"/>
</dbReference>
<accession>A0A5B6W6L6</accession>
<organism evidence="1 2">
    <name type="scientific">Gossypium australe</name>
    <dbReference type="NCBI Taxonomy" id="47621"/>
    <lineage>
        <taxon>Eukaryota</taxon>
        <taxon>Viridiplantae</taxon>
        <taxon>Streptophyta</taxon>
        <taxon>Embryophyta</taxon>
        <taxon>Tracheophyta</taxon>
        <taxon>Spermatophyta</taxon>
        <taxon>Magnoliopsida</taxon>
        <taxon>eudicotyledons</taxon>
        <taxon>Gunneridae</taxon>
        <taxon>Pentapetalae</taxon>
        <taxon>rosids</taxon>
        <taxon>malvids</taxon>
        <taxon>Malvales</taxon>
        <taxon>Malvaceae</taxon>
        <taxon>Malvoideae</taxon>
        <taxon>Gossypium</taxon>
    </lineage>
</organism>
<gene>
    <name evidence="1" type="ORF">EPI10_011178</name>
</gene>
<proteinExistence type="predicted"/>
<name>A0A5B6W6L6_9ROSI</name>
<keyword evidence="2" id="KW-1185">Reference proteome</keyword>
<dbReference type="Proteomes" id="UP000325315">
    <property type="component" value="Unassembled WGS sequence"/>
</dbReference>
<dbReference type="OrthoDB" id="1748983at2759"/>
<evidence type="ECO:0000313" key="1">
    <source>
        <dbReference type="EMBL" id="KAA3477280.1"/>
    </source>
</evidence>
<sequence length="89" mass="10105">MDPRKAPGIDSLSDGNKDISYLNDAMIVLIPNIKDPNDMTNFRPISLCRSSRNGPNKGFVIKLDMSKPYDRVDWNFLKKAMKNLGFEDV</sequence>
<evidence type="ECO:0000313" key="2">
    <source>
        <dbReference type="Proteomes" id="UP000325315"/>
    </source>
</evidence>
<protein>
    <submittedName>
        <fullName evidence="1">RNA-binding protein 8A</fullName>
    </submittedName>
</protein>
<dbReference type="AlphaFoldDB" id="A0A5B6W6L6"/>
<reference evidence="1" key="1">
    <citation type="submission" date="2019-08" db="EMBL/GenBank/DDBJ databases">
        <authorList>
            <person name="Liu F."/>
        </authorList>
    </citation>
    <scope>NUCLEOTIDE SEQUENCE [LARGE SCALE GENOMIC DNA]</scope>
    <source>
        <strain evidence="1">PA1801</strain>
        <tissue evidence="1">Leaf</tissue>
    </source>
</reference>